<dbReference type="EMBL" id="CAEZUF010000032">
    <property type="protein sequence ID" value="CAB4589524.1"/>
    <property type="molecule type" value="Genomic_DNA"/>
</dbReference>
<dbReference type="EMBL" id="CAFBPL010000053">
    <property type="protein sequence ID" value="CAB5016008.1"/>
    <property type="molecule type" value="Genomic_DNA"/>
</dbReference>
<dbReference type="EMBL" id="CAFAAE010000110">
    <property type="protein sequence ID" value="CAB4793691.1"/>
    <property type="molecule type" value="Genomic_DNA"/>
</dbReference>
<dbReference type="EMBL" id="CAFBQT010000090">
    <property type="protein sequence ID" value="CAB5064961.1"/>
    <property type="molecule type" value="Genomic_DNA"/>
</dbReference>
<protein>
    <submittedName>
        <fullName evidence="5">Unannotated protein</fullName>
    </submittedName>
</protein>
<keyword evidence="1" id="KW-0812">Transmembrane</keyword>
<dbReference type="EMBL" id="CAEZWY010000062">
    <property type="protein sequence ID" value="CAB4672569.1"/>
    <property type="molecule type" value="Genomic_DNA"/>
</dbReference>
<dbReference type="AlphaFoldDB" id="A0A6J6X973"/>
<gene>
    <name evidence="2" type="ORF">UFOPK1791_00480</name>
    <name evidence="3" type="ORF">UFOPK2312_00652</name>
    <name evidence="4" type="ORF">UFOPK2802_00646</name>
    <name evidence="5" type="ORF">UFOPK2982_00755</name>
    <name evidence="6" type="ORF">UFOPK3083_00635</name>
    <name evidence="7" type="ORF">UFOPK3783_00645</name>
    <name evidence="8" type="ORF">UFOPK3948_00597</name>
    <name evidence="9" type="ORF">UFOPK4113_00557</name>
    <name evidence="10" type="ORF">UFOPK4355_00748</name>
</gene>
<evidence type="ECO:0000313" key="6">
    <source>
        <dbReference type="EMBL" id="CAB4806229.1"/>
    </source>
</evidence>
<dbReference type="EMBL" id="CAFAAT010000059">
    <property type="protein sequence ID" value="CAB4806229.1"/>
    <property type="molecule type" value="Genomic_DNA"/>
</dbReference>
<evidence type="ECO:0000256" key="1">
    <source>
        <dbReference type="SAM" id="Phobius"/>
    </source>
</evidence>
<keyword evidence="1" id="KW-0472">Membrane</keyword>
<evidence type="ECO:0000313" key="7">
    <source>
        <dbReference type="EMBL" id="CAB4947137.1"/>
    </source>
</evidence>
<evidence type="ECO:0000313" key="2">
    <source>
        <dbReference type="EMBL" id="CAB4589524.1"/>
    </source>
</evidence>
<dbReference type="EMBL" id="CAEZYX010000055">
    <property type="protein sequence ID" value="CAB4742611.1"/>
    <property type="molecule type" value="Genomic_DNA"/>
</dbReference>
<accession>A0A6J6X973</accession>
<evidence type="ECO:0000313" key="4">
    <source>
        <dbReference type="EMBL" id="CAB4742611.1"/>
    </source>
</evidence>
<evidence type="ECO:0000313" key="5">
    <source>
        <dbReference type="EMBL" id="CAB4793691.1"/>
    </source>
</evidence>
<reference evidence="5" key="1">
    <citation type="submission" date="2020-05" db="EMBL/GenBank/DDBJ databases">
        <authorList>
            <person name="Chiriac C."/>
            <person name="Salcher M."/>
            <person name="Ghai R."/>
            <person name="Kavagutti S V."/>
        </authorList>
    </citation>
    <scope>NUCLEOTIDE SEQUENCE</scope>
</reference>
<evidence type="ECO:0000313" key="10">
    <source>
        <dbReference type="EMBL" id="CAB5064961.1"/>
    </source>
</evidence>
<proteinExistence type="predicted"/>
<keyword evidence="1" id="KW-1133">Transmembrane helix</keyword>
<evidence type="ECO:0000313" key="8">
    <source>
        <dbReference type="EMBL" id="CAB4978365.1"/>
    </source>
</evidence>
<feature type="transmembrane region" description="Helical" evidence="1">
    <location>
        <begin position="12"/>
        <end position="31"/>
    </location>
</feature>
<dbReference type="EMBL" id="CAFBNI010000071">
    <property type="protein sequence ID" value="CAB4947137.1"/>
    <property type="molecule type" value="Genomic_DNA"/>
</dbReference>
<name>A0A6J6X973_9ZZZZ</name>
<dbReference type="EMBL" id="CAFBOI010000055">
    <property type="protein sequence ID" value="CAB4978365.1"/>
    <property type="molecule type" value="Genomic_DNA"/>
</dbReference>
<evidence type="ECO:0000313" key="3">
    <source>
        <dbReference type="EMBL" id="CAB4672569.1"/>
    </source>
</evidence>
<organism evidence="5">
    <name type="scientific">freshwater metagenome</name>
    <dbReference type="NCBI Taxonomy" id="449393"/>
    <lineage>
        <taxon>unclassified sequences</taxon>
        <taxon>metagenomes</taxon>
        <taxon>ecological metagenomes</taxon>
    </lineage>
</organism>
<sequence length="55" mass="6229">MDEATINSGTAGSITLFVLMVATALLLWSFYRRYQKMQKRMNPEDNSNGPESESK</sequence>
<evidence type="ECO:0000313" key="9">
    <source>
        <dbReference type="EMBL" id="CAB5016008.1"/>
    </source>
</evidence>